<evidence type="ECO:0000256" key="1">
    <source>
        <dbReference type="SAM" id="MobiDB-lite"/>
    </source>
</evidence>
<proteinExistence type="predicted"/>
<feature type="transmembrane region" description="Helical" evidence="2">
    <location>
        <begin position="216"/>
        <end position="237"/>
    </location>
</feature>
<feature type="transmembrane region" description="Helical" evidence="2">
    <location>
        <begin position="163"/>
        <end position="180"/>
    </location>
</feature>
<evidence type="ECO:0000313" key="5">
    <source>
        <dbReference type="Proteomes" id="UP000199385"/>
    </source>
</evidence>
<feature type="compositionally biased region" description="Low complexity" evidence="1">
    <location>
        <begin position="284"/>
        <end position="296"/>
    </location>
</feature>
<feature type="transmembrane region" description="Helical" evidence="2">
    <location>
        <begin position="41"/>
        <end position="65"/>
    </location>
</feature>
<accession>A0A1A9A6H9</accession>
<dbReference type="PATRIC" id="fig|261654.4.peg.5548"/>
<gene>
    <name evidence="4" type="ORF">GA0070611_5476</name>
</gene>
<feature type="compositionally biased region" description="Low complexity" evidence="1">
    <location>
        <begin position="308"/>
        <end position="322"/>
    </location>
</feature>
<evidence type="ECO:0000259" key="3">
    <source>
        <dbReference type="Pfam" id="PF14219"/>
    </source>
</evidence>
<feature type="region of interest" description="Disordered" evidence="1">
    <location>
        <begin position="275"/>
        <end position="347"/>
    </location>
</feature>
<dbReference type="AlphaFoldDB" id="A0A1A9A6H9"/>
<evidence type="ECO:0000313" key="4">
    <source>
        <dbReference type="EMBL" id="SBT52083.1"/>
    </source>
</evidence>
<feature type="transmembrane region" description="Helical" evidence="2">
    <location>
        <begin position="86"/>
        <end position="110"/>
    </location>
</feature>
<dbReference type="STRING" id="261654.GA0070611_5476"/>
<protein>
    <recommendedName>
        <fullName evidence="3">DUF4328 domain-containing protein</fullName>
    </recommendedName>
</protein>
<dbReference type="Pfam" id="PF14219">
    <property type="entry name" value="DUF4328"/>
    <property type="match status" value="1"/>
</dbReference>
<dbReference type="InterPro" id="IPR025565">
    <property type="entry name" value="DUF4328"/>
</dbReference>
<keyword evidence="2" id="KW-0472">Membrane</keyword>
<feature type="compositionally biased region" description="Pro residues" evidence="1">
    <location>
        <begin position="297"/>
        <end position="307"/>
    </location>
</feature>
<organism evidence="4 5">
    <name type="scientific">Micromonospora auratinigra</name>
    <dbReference type="NCBI Taxonomy" id="261654"/>
    <lineage>
        <taxon>Bacteria</taxon>
        <taxon>Bacillati</taxon>
        <taxon>Actinomycetota</taxon>
        <taxon>Actinomycetes</taxon>
        <taxon>Micromonosporales</taxon>
        <taxon>Micromonosporaceae</taxon>
        <taxon>Micromonospora</taxon>
    </lineage>
</organism>
<dbReference type="EMBL" id="LT594323">
    <property type="protein sequence ID" value="SBT52083.1"/>
    <property type="molecule type" value="Genomic_DNA"/>
</dbReference>
<sequence length="347" mass="35936">MQCQTCGDPTSPAFEECQRCGTRRGQPAVDPGVPVHGLRGLGVAASIAVGAATLLYLPVGLFPLVGVRMARSAAEQGDRDVLLGAVLAEALLSVPYLLALLTAATLVIIWSWRARKNLDAFPGVHPTTSAGWAIAGWLVPLANFVVPARLLAELSRAGRWRRATPLVGVWAVAWLVFGLGDRIVSRLESQRYERLTEWPRNDEEFATYVDFYEGALGARLVVLLACLVAGVTLILLVRQITAAQQDRIARAAPARPAWLAPAGYPAAAWGNPGPAFAHPGPASGHPVPAAGHQAPVPGHPAPVPGTPVAPGQAAPAQPVTGPSPQVAADPLAASPQVPPGAGGTIGA</sequence>
<keyword evidence="2" id="KW-1133">Transmembrane helix</keyword>
<name>A0A1A9A6H9_9ACTN</name>
<evidence type="ECO:0000256" key="2">
    <source>
        <dbReference type="SAM" id="Phobius"/>
    </source>
</evidence>
<keyword evidence="5" id="KW-1185">Reference proteome</keyword>
<keyword evidence="2" id="KW-0812">Transmembrane</keyword>
<reference evidence="5" key="1">
    <citation type="submission" date="2016-06" db="EMBL/GenBank/DDBJ databases">
        <authorList>
            <person name="Varghese N."/>
            <person name="Submissions Spin"/>
        </authorList>
    </citation>
    <scope>NUCLEOTIDE SEQUENCE [LARGE SCALE GENOMIC DNA]</scope>
    <source>
        <strain evidence="5">DSM 44815</strain>
    </source>
</reference>
<dbReference type="Proteomes" id="UP000199385">
    <property type="component" value="Chromosome I"/>
</dbReference>
<feature type="domain" description="DUF4328" evidence="3">
    <location>
        <begin position="78"/>
        <end position="241"/>
    </location>
</feature>
<dbReference type="RefSeq" id="WP_091670473.1">
    <property type="nucleotide sequence ID" value="NZ_LT594323.1"/>
</dbReference>
<feature type="transmembrane region" description="Helical" evidence="2">
    <location>
        <begin position="130"/>
        <end position="151"/>
    </location>
</feature>